<name>A0A0F8XN48_9ZZZZ</name>
<evidence type="ECO:0000313" key="1">
    <source>
        <dbReference type="EMBL" id="KKK70373.1"/>
    </source>
</evidence>
<gene>
    <name evidence="1" type="ORF">LCGC14_2924640</name>
</gene>
<accession>A0A0F8XN48</accession>
<dbReference type="AlphaFoldDB" id="A0A0F8XN48"/>
<comment type="caution">
    <text evidence="1">The sequence shown here is derived from an EMBL/GenBank/DDBJ whole genome shotgun (WGS) entry which is preliminary data.</text>
</comment>
<proteinExistence type="predicted"/>
<dbReference type="EMBL" id="LAZR01058220">
    <property type="protein sequence ID" value="KKK70373.1"/>
    <property type="molecule type" value="Genomic_DNA"/>
</dbReference>
<sequence length="73" mass="7897">MSRLYGKVWAEGNVGKMSTRGGHKELTSQMLYGSASDQKIGAEVTIKVLDDGTFRILVNIPALGIDEAVDLDE</sequence>
<protein>
    <submittedName>
        <fullName evidence="1">Uncharacterized protein</fullName>
    </submittedName>
</protein>
<organism evidence="1">
    <name type="scientific">marine sediment metagenome</name>
    <dbReference type="NCBI Taxonomy" id="412755"/>
    <lineage>
        <taxon>unclassified sequences</taxon>
        <taxon>metagenomes</taxon>
        <taxon>ecological metagenomes</taxon>
    </lineage>
</organism>
<reference evidence="1" key="1">
    <citation type="journal article" date="2015" name="Nature">
        <title>Complex archaea that bridge the gap between prokaryotes and eukaryotes.</title>
        <authorList>
            <person name="Spang A."/>
            <person name="Saw J.H."/>
            <person name="Jorgensen S.L."/>
            <person name="Zaremba-Niedzwiedzka K."/>
            <person name="Martijn J."/>
            <person name="Lind A.E."/>
            <person name="van Eijk R."/>
            <person name="Schleper C."/>
            <person name="Guy L."/>
            <person name="Ettema T.J."/>
        </authorList>
    </citation>
    <scope>NUCLEOTIDE SEQUENCE</scope>
</reference>